<organism evidence="19 20">
    <name type="scientific">Amphiprion ocellaris</name>
    <name type="common">Clown anemonefish</name>
    <dbReference type="NCBI Taxonomy" id="80972"/>
    <lineage>
        <taxon>Eukaryota</taxon>
        <taxon>Metazoa</taxon>
        <taxon>Chordata</taxon>
        <taxon>Craniata</taxon>
        <taxon>Vertebrata</taxon>
        <taxon>Euteleostomi</taxon>
        <taxon>Actinopterygii</taxon>
        <taxon>Neopterygii</taxon>
        <taxon>Teleostei</taxon>
        <taxon>Neoteleostei</taxon>
        <taxon>Acanthomorphata</taxon>
        <taxon>Ovalentaria</taxon>
        <taxon>Pomacentridae</taxon>
        <taxon>Amphiprion</taxon>
    </lineage>
</organism>
<evidence type="ECO:0000256" key="5">
    <source>
        <dbReference type="ARBA" id="ARBA00022490"/>
    </source>
</evidence>
<comment type="subcellular location">
    <subcellularLocation>
        <location evidence="4">Cell projection</location>
        <location evidence="4">Ruffle</location>
    </subcellularLocation>
    <subcellularLocation>
        <location evidence="3">Cytoplasmic vesicle</location>
        <location evidence="3">Phagosome</location>
    </subcellularLocation>
    <subcellularLocation>
        <location evidence="2">Early endosome membrane</location>
        <topology evidence="2">Peripheral membrane protein</topology>
    </subcellularLocation>
    <subcellularLocation>
        <location evidence="1">Nucleus</location>
    </subcellularLocation>
</comment>
<dbReference type="FunFam" id="1.20.1270.60:FF:000034">
    <property type="entry name" value="DCC-interacting protein 13-alpha isoform X2"/>
    <property type="match status" value="1"/>
</dbReference>
<gene>
    <name evidence="19" type="primary">HESX1</name>
</gene>
<feature type="compositionally biased region" description="Low complexity" evidence="16">
    <location>
        <begin position="413"/>
        <end position="435"/>
    </location>
</feature>
<feature type="compositionally biased region" description="Basic and acidic residues" evidence="16">
    <location>
        <begin position="630"/>
        <end position="664"/>
    </location>
</feature>
<protein>
    <recommendedName>
        <fullName evidence="14">DCC-interacting protein 13-alpha</fullName>
    </recommendedName>
    <alternativeName>
        <fullName evidence="15">Adapter protein containing PH domain, PTB domain and leucine zipper motif 1</fullName>
    </alternativeName>
</protein>
<evidence type="ECO:0000259" key="18">
    <source>
        <dbReference type="PROSITE" id="PS50003"/>
    </source>
</evidence>
<dbReference type="SMART" id="SM00462">
    <property type="entry name" value="PTB"/>
    <property type="match status" value="1"/>
</dbReference>
<keyword evidence="20" id="KW-1185">Reference proteome</keyword>
<evidence type="ECO:0000256" key="11">
    <source>
        <dbReference type="ARBA" id="ARBA00023273"/>
    </source>
</evidence>
<evidence type="ECO:0000313" key="20">
    <source>
        <dbReference type="Proteomes" id="UP001501940"/>
    </source>
</evidence>
<feature type="compositionally biased region" description="Polar residues" evidence="16">
    <location>
        <begin position="465"/>
        <end position="477"/>
    </location>
</feature>
<keyword evidence="10" id="KW-0539">Nucleus</keyword>
<dbReference type="GO" id="GO:0071363">
    <property type="term" value="P:cellular response to growth factor stimulus"/>
    <property type="evidence" value="ECO:0007669"/>
    <property type="project" value="UniProtKB-ARBA"/>
</dbReference>
<dbReference type="FunFam" id="2.30.29.30:FF:000178">
    <property type="entry name" value="DCC-interacting protein 13-alpha isoform X2"/>
    <property type="match status" value="1"/>
</dbReference>
<dbReference type="STRING" id="80972.ENSAOCP00000009021"/>
<evidence type="ECO:0000256" key="3">
    <source>
        <dbReference type="ARBA" id="ARBA00004262"/>
    </source>
</evidence>
<sequence length="722" mass="81046">MPGIEKLPIEETLEDSPQTRSLLGVFEEDTAAISNYCTQLYQAMQRIYDAQNELSAATHLTSRLLKEYDKQRFPLGGDDEVMSSTLQQFAKVIDELSSCHAVLSTQLADAMMFPITQFKERDLKEILTLKEVFQIASDDHDTAINRYSRLSKKRDNDKLRAEVVEDVYTSRKKQHQTMMHYFCSLNMLQYKKKTALLEPLLGYMQAQISFFKLGSENLTQQWEDFLGTIGTSVQNVRREMEEEVGQMQQTIQQMERSCDPLYAPCDPDPAYSTVCRSLTRKQGYLHIRNKTGLVSSSWERQYFFTQGGNLMHQGRGEVAGGLVTDLDNCSVMAVDCDDRRFCFQVTSFDGKKVVTLQAESRKDCEEWIATINNISKRIYLSENAEELAARVNQSALEAVTPSPSFQQRHESMRPSSKGRSGRASSISSVGSEPSPALSVLSLDALVAPETPIQFDIISPVSEENLGQSKTAAQSGRRSNPFGESGDSTSEDSEDSILHQLFIVRFLGSMEVRTAESVDVISETMRQILAARAIHNIFRMTESHLLVTCDCLKLIDPQTQVTRLRFPLSSVVQCSSHQDNKRLFGFVLHPAGGRGDSRAVCYIFESNNDGEKICDSIGLAKQIAFHSEMDRKAVEKRKEQDKAKEKQQEELSKQRQIEKDLEEQSRLIAASSRPGNPPAPDGQFLVLSNSQSEDSDAGEEGKKQVSHNQMSPDVVIPPVRGDQ</sequence>
<dbReference type="GeneTree" id="ENSGT00940000156624"/>
<dbReference type="InterPro" id="IPR004148">
    <property type="entry name" value="BAR_dom"/>
</dbReference>
<dbReference type="InterPro" id="IPR027267">
    <property type="entry name" value="AH/BAR_dom_sf"/>
</dbReference>
<keyword evidence="8" id="KW-0175">Coiled coil</keyword>
<dbReference type="Pfam" id="PF16746">
    <property type="entry name" value="BAR_3"/>
    <property type="match status" value="1"/>
</dbReference>
<dbReference type="GO" id="GO:0005634">
    <property type="term" value="C:nucleus"/>
    <property type="evidence" value="ECO:0007669"/>
    <property type="project" value="UniProtKB-SubCell"/>
</dbReference>
<proteinExistence type="predicted"/>
<evidence type="ECO:0000256" key="13">
    <source>
        <dbReference type="ARBA" id="ARBA00023329"/>
    </source>
</evidence>
<dbReference type="InterPro" id="IPR006020">
    <property type="entry name" value="PTB/PI_dom"/>
</dbReference>
<keyword evidence="6" id="KW-0597">Phosphoprotein</keyword>
<dbReference type="GO" id="GO:0051050">
    <property type="term" value="P:positive regulation of transport"/>
    <property type="evidence" value="ECO:0007669"/>
    <property type="project" value="UniProtKB-ARBA"/>
</dbReference>
<keyword evidence="9" id="KW-0472">Membrane</keyword>
<dbReference type="InterPro" id="IPR047181">
    <property type="entry name" value="DP13A/B"/>
</dbReference>
<feature type="domain" description="PH" evidence="18">
    <location>
        <begin position="278"/>
        <end position="376"/>
    </location>
</feature>
<dbReference type="Gene3D" id="2.30.29.30">
    <property type="entry name" value="Pleckstrin-homology domain (PH domain)/Phosphotyrosine-binding domain (PTB)"/>
    <property type="match status" value="2"/>
</dbReference>
<evidence type="ECO:0000256" key="14">
    <source>
        <dbReference type="ARBA" id="ARBA00070936"/>
    </source>
</evidence>
<dbReference type="CDD" id="cd13247">
    <property type="entry name" value="BAR-PH_APPL"/>
    <property type="match status" value="1"/>
</dbReference>
<dbReference type="InterPro" id="IPR047236">
    <property type="entry name" value="PH_DP13A/B"/>
</dbReference>
<dbReference type="GO" id="GO:0001726">
    <property type="term" value="C:ruffle"/>
    <property type="evidence" value="ECO:0007669"/>
    <property type="project" value="UniProtKB-SubCell"/>
</dbReference>
<dbReference type="OMA" id="FKMTELH"/>
<dbReference type="Ensembl" id="ENSAOCT00000000067.2">
    <property type="protein sequence ID" value="ENSAOCP00000009021.2"/>
    <property type="gene ID" value="ENSAOCG00000024031.2"/>
</dbReference>
<evidence type="ECO:0000313" key="19">
    <source>
        <dbReference type="Ensembl" id="ENSAOCP00000009021.2"/>
    </source>
</evidence>
<feature type="domain" description="PID" evidence="17">
    <location>
        <begin position="501"/>
        <end position="650"/>
    </location>
</feature>
<evidence type="ECO:0000256" key="1">
    <source>
        <dbReference type="ARBA" id="ARBA00004123"/>
    </source>
</evidence>
<dbReference type="PROSITE" id="PS01179">
    <property type="entry name" value="PID"/>
    <property type="match status" value="1"/>
</dbReference>
<evidence type="ECO:0000256" key="9">
    <source>
        <dbReference type="ARBA" id="ARBA00023136"/>
    </source>
</evidence>
<keyword evidence="11" id="KW-0966">Cell projection</keyword>
<dbReference type="AlphaFoldDB" id="A0A3Q1BHT5"/>
<reference evidence="19" key="2">
    <citation type="submission" date="2025-08" db="UniProtKB">
        <authorList>
            <consortium name="Ensembl"/>
        </authorList>
    </citation>
    <scope>IDENTIFICATION</scope>
</reference>
<evidence type="ECO:0000259" key="17">
    <source>
        <dbReference type="PROSITE" id="PS01179"/>
    </source>
</evidence>
<evidence type="ECO:0000256" key="12">
    <source>
        <dbReference type="ARBA" id="ARBA00023306"/>
    </source>
</evidence>
<accession>A0A3Q1BHT5</accession>
<name>A0A3Q1BHT5_AMPOC</name>
<dbReference type="GO" id="GO:0031901">
    <property type="term" value="C:early endosome membrane"/>
    <property type="evidence" value="ECO:0007669"/>
    <property type="project" value="UniProtKB-SubCell"/>
</dbReference>
<dbReference type="Pfam" id="PF00640">
    <property type="entry name" value="PID"/>
    <property type="match status" value="1"/>
</dbReference>
<dbReference type="SUPFAM" id="SSF103657">
    <property type="entry name" value="BAR/IMD domain-like"/>
    <property type="match status" value="1"/>
</dbReference>
<evidence type="ECO:0000256" key="10">
    <source>
        <dbReference type="ARBA" id="ARBA00023242"/>
    </source>
</evidence>
<evidence type="ECO:0000256" key="6">
    <source>
        <dbReference type="ARBA" id="ARBA00022553"/>
    </source>
</evidence>
<reference evidence="19 20" key="1">
    <citation type="submission" date="2022-01" db="EMBL/GenBank/DDBJ databases">
        <title>A chromosome-scale genome assembly of the false clownfish, Amphiprion ocellaris.</title>
        <authorList>
            <person name="Ryu T."/>
        </authorList>
    </citation>
    <scope>NUCLEOTIDE SEQUENCE [LARGE SCALE GENOMIC DNA]</scope>
</reference>
<evidence type="ECO:0000256" key="4">
    <source>
        <dbReference type="ARBA" id="ARBA00004466"/>
    </source>
</evidence>
<dbReference type="PANTHER" id="PTHR46415:SF3">
    <property type="entry name" value="DCC-INTERACTING PROTEIN 13-ALPHA"/>
    <property type="match status" value="1"/>
</dbReference>
<dbReference type="CDD" id="cd13158">
    <property type="entry name" value="PTB_APPL"/>
    <property type="match status" value="1"/>
</dbReference>
<dbReference type="InterPro" id="IPR001849">
    <property type="entry name" value="PH_domain"/>
</dbReference>
<dbReference type="SMART" id="SM00233">
    <property type="entry name" value="PH"/>
    <property type="match status" value="1"/>
</dbReference>
<dbReference type="GO" id="GO:0023052">
    <property type="term" value="P:signaling"/>
    <property type="evidence" value="ECO:0007669"/>
    <property type="project" value="TreeGrafter"/>
</dbReference>
<keyword evidence="12" id="KW-0131">Cell cycle</keyword>
<feature type="region of interest" description="Disordered" evidence="16">
    <location>
        <begin position="630"/>
        <end position="722"/>
    </location>
</feature>
<dbReference type="PANTHER" id="PTHR46415">
    <property type="entry name" value="ADAPTOR PROTEIN, PHOSPHOTYROSINE INTERACTION, PH DOMAIN AND LEUCINE ZIPPER-CONTAINING 2"/>
    <property type="match status" value="1"/>
</dbReference>
<keyword evidence="5" id="KW-0963">Cytoplasm</keyword>
<keyword evidence="7" id="KW-0967">Endosome</keyword>
<dbReference type="PROSITE" id="PS50003">
    <property type="entry name" value="PH_DOMAIN"/>
    <property type="match status" value="1"/>
</dbReference>
<evidence type="ECO:0000256" key="2">
    <source>
        <dbReference type="ARBA" id="ARBA00004220"/>
    </source>
</evidence>
<dbReference type="GO" id="GO:0009891">
    <property type="term" value="P:positive regulation of biosynthetic process"/>
    <property type="evidence" value="ECO:0007669"/>
    <property type="project" value="UniProtKB-ARBA"/>
</dbReference>
<evidence type="ECO:0000256" key="16">
    <source>
        <dbReference type="SAM" id="MobiDB-lite"/>
    </source>
</evidence>
<reference evidence="19" key="3">
    <citation type="submission" date="2025-09" db="UniProtKB">
        <authorList>
            <consortium name="Ensembl"/>
        </authorList>
    </citation>
    <scope>IDENTIFICATION</scope>
</reference>
<keyword evidence="13" id="KW-0968">Cytoplasmic vesicle</keyword>
<evidence type="ECO:0000256" key="15">
    <source>
        <dbReference type="ARBA" id="ARBA00076400"/>
    </source>
</evidence>
<dbReference type="GO" id="GO:0045335">
    <property type="term" value="C:phagocytic vesicle"/>
    <property type="evidence" value="ECO:0007669"/>
    <property type="project" value="UniProtKB-SubCell"/>
</dbReference>
<feature type="region of interest" description="Disordered" evidence="16">
    <location>
        <begin position="465"/>
        <end position="492"/>
    </location>
</feature>
<dbReference type="InterPro" id="IPR047237">
    <property type="entry name" value="PTB_APPL"/>
</dbReference>
<dbReference type="FunFam" id="2.30.29.30:FF:000067">
    <property type="entry name" value="Putative DCC-interacting protein 13-beta isoform 2"/>
    <property type="match status" value="1"/>
</dbReference>
<dbReference type="SUPFAM" id="SSF50729">
    <property type="entry name" value="PH domain-like"/>
    <property type="match status" value="2"/>
</dbReference>
<evidence type="ECO:0000256" key="7">
    <source>
        <dbReference type="ARBA" id="ARBA00022753"/>
    </source>
</evidence>
<dbReference type="Gene3D" id="1.20.1270.60">
    <property type="entry name" value="Arfaptin homology (AH) domain/BAR domain"/>
    <property type="match status" value="1"/>
</dbReference>
<dbReference type="InterPro" id="IPR011993">
    <property type="entry name" value="PH-like_dom_sf"/>
</dbReference>
<evidence type="ECO:0000256" key="8">
    <source>
        <dbReference type="ARBA" id="ARBA00023054"/>
    </source>
</evidence>
<feature type="region of interest" description="Disordered" evidence="16">
    <location>
        <begin position="398"/>
        <end position="435"/>
    </location>
</feature>
<dbReference type="Pfam" id="PF00169">
    <property type="entry name" value="PH"/>
    <property type="match status" value="1"/>
</dbReference>
<dbReference type="Proteomes" id="UP001501940">
    <property type="component" value="Chromosome 5"/>
</dbReference>